<dbReference type="SUPFAM" id="SSF140453">
    <property type="entry name" value="EsxAB dimer-like"/>
    <property type="match status" value="1"/>
</dbReference>
<sequence>MALPKVLHRHANHAFPTLYFARSHGVCRVSIKEFDRHARALVVTRTGTDARGEPQMTNHSSVNRQHMQQAAGKVQDAHGRIGQIKGQLNAHHAELQGAWKGESAAAFTQVYNMFETEFTKVLKDLGVIHEKLVGTKAKYESAEQEKTARVSSLKGLVNG</sequence>
<name>A0A7K1L8L9_9ACTN</name>
<comment type="caution">
    <text evidence="1">The sequence shown here is derived from an EMBL/GenBank/DDBJ whole genome shotgun (WGS) entry which is preliminary data.</text>
</comment>
<evidence type="ECO:0000313" key="1">
    <source>
        <dbReference type="EMBL" id="MUN40782.1"/>
    </source>
</evidence>
<proteinExistence type="predicted"/>
<organism evidence="1 2">
    <name type="scientific">Actinomadura litoris</name>
    <dbReference type="NCBI Taxonomy" id="2678616"/>
    <lineage>
        <taxon>Bacteria</taxon>
        <taxon>Bacillati</taxon>
        <taxon>Actinomycetota</taxon>
        <taxon>Actinomycetes</taxon>
        <taxon>Streptosporangiales</taxon>
        <taxon>Thermomonosporaceae</taxon>
        <taxon>Actinomadura</taxon>
    </lineage>
</organism>
<accession>A0A7K1L8L9</accession>
<gene>
    <name evidence="1" type="ORF">GNZ18_29875</name>
</gene>
<protein>
    <submittedName>
        <fullName evidence="1">WXG100 family type VII secretion target</fullName>
    </submittedName>
</protein>
<keyword evidence="2" id="KW-1185">Reference proteome</keyword>
<dbReference type="EMBL" id="WOFH01000012">
    <property type="protein sequence ID" value="MUN40782.1"/>
    <property type="molecule type" value="Genomic_DNA"/>
</dbReference>
<dbReference type="Pfam" id="PF06013">
    <property type="entry name" value="WXG100"/>
    <property type="match status" value="1"/>
</dbReference>
<dbReference type="InterPro" id="IPR010310">
    <property type="entry name" value="T7SS_ESAT-6-like"/>
</dbReference>
<evidence type="ECO:0000313" key="2">
    <source>
        <dbReference type="Proteomes" id="UP000432015"/>
    </source>
</evidence>
<dbReference type="AlphaFoldDB" id="A0A7K1L8L9"/>
<dbReference type="Proteomes" id="UP000432015">
    <property type="component" value="Unassembled WGS sequence"/>
</dbReference>
<reference evidence="1 2" key="1">
    <citation type="submission" date="2019-11" db="EMBL/GenBank/DDBJ databases">
        <authorList>
            <person name="Cao P."/>
        </authorList>
    </citation>
    <scope>NUCLEOTIDE SEQUENCE [LARGE SCALE GENOMIC DNA]</scope>
    <source>
        <strain evidence="1 2">NEAU-AAG5</strain>
    </source>
</reference>
<dbReference type="NCBIfam" id="TIGR03930">
    <property type="entry name" value="WXG100_ESAT6"/>
    <property type="match status" value="1"/>
</dbReference>
<dbReference type="Gene3D" id="1.10.287.1060">
    <property type="entry name" value="ESAT-6-like"/>
    <property type="match status" value="1"/>
</dbReference>
<dbReference type="InterPro" id="IPR036689">
    <property type="entry name" value="ESAT-6-like_sf"/>
</dbReference>